<feature type="region of interest" description="Disordered" evidence="2">
    <location>
        <begin position="304"/>
        <end position="332"/>
    </location>
</feature>
<keyword evidence="4" id="KW-1185">Reference proteome</keyword>
<dbReference type="Gene3D" id="3.40.50.1000">
    <property type="entry name" value="HAD superfamily/HAD-like"/>
    <property type="match status" value="1"/>
</dbReference>
<evidence type="ECO:0000256" key="1">
    <source>
        <dbReference type="ARBA" id="ARBA00022729"/>
    </source>
</evidence>
<organism evidence="3 4">
    <name type="scientific">Endozoicomonas lisbonensis</name>
    <dbReference type="NCBI Taxonomy" id="3120522"/>
    <lineage>
        <taxon>Bacteria</taxon>
        <taxon>Pseudomonadati</taxon>
        <taxon>Pseudomonadota</taxon>
        <taxon>Gammaproteobacteria</taxon>
        <taxon>Oceanospirillales</taxon>
        <taxon>Endozoicomonadaceae</taxon>
        <taxon>Endozoicomonas</taxon>
    </lineage>
</organism>
<protein>
    <submittedName>
        <fullName evidence="3">Uncharacterized protein</fullName>
    </submittedName>
</protein>
<name>A0ABV2SDD1_9GAMM</name>
<sequence>MSKLTEARSVHIALATLLFASQITHSQAGSALGIGTFIPSIFRDSQSQLLLKQINCDQNDCITSPSHPSYHINNKHWHIISAPPEAAGVTTQKPQLTKSRLPFLDGFLWIVTGLDNQQYLYSEMTSNPEGQARELIPIKNCPMLYRADEDTVGSVTLCDDTQTLDTLLAARYCGYFSVLFRLNEDGVMMVTVHTIDGETFTLTIDEYRNWHSIFHEALKSSLITGPVDYVRSPAPASRSITPSMTEKVLLPENSQPKRGGEAPEDPAFFSKSKKSNKKKSRQVDDSGRSMTAVGEAFARFLHRSGDEPETSSQQSRPPENHGQAESGEQSPAARVEIDNLDTVTEFVRHGEPTVIAFDLDDTLITQDVVNEEPQQVQLHSNLAELVKRIRRQAGGKNARVIILTQNSEERFNDKVKTTDLNLDLFDDVVRTGQTPQKSDYKTDEDYKRAIAGAEEINSPPDKGKGIRYFLEKTRHPARHLILVDDNETHLDNFARECLQLNIRCTTIQFNGARSINIRYNQYLSKMFN</sequence>
<feature type="region of interest" description="Disordered" evidence="2">
    <location>
        <begin position="233"/>
        <end position="289"/>
    </location>
</feature>
<keyword evidence="1" id="KW-0732">Signal</keyword>
<dbReference type="Pfam" id="PF11019">
    <property type="entry name" value="DUF2608"/>
    <property type="match status" value="1"/>
</dbReference>
<comment type="caution">
    <text evidence="3">The sequence shown here is derived from an EMBL/GenBank/DDBJ whole genome shotgun (WGS) entry which is preliminary data.</text>
</comment>
<dbReference type="InterPro" id="IPR023214">
    <property type="entry name" value="HAD_sf"/>
</dbReference>
<proteinExistence type="predicted"/>
<dbReference type="Proteomes" id="UP001549366">
    <property type="component" value="Unassembled WGS sequence"/>
</dbReference>
<dbReference type="CDD" id="cd01427">
    <property type="entry name" value="HAD_like"/>
    <property type="match status" value="1"/>
</dbReference>
<dbReference type="InterPro" id="IPR036412">
    <property type="entry name" value="HAD-like_sf"/>
</dbReference>
<gene>
    <name evidence="3" type="ORF">V5J35_000140</name>
</gene>
<evidence type="ECO:0000313" key="3">
    <source>
        <dbReference type="EMBL" id="MET4754948.1"/>
    </source>
</evidence>
<dbReference type="EMBL" id="JBEWTB010000001">
    <property type="protein sequence ID" value="MET4754948.1"/>
    <property type="molecule type" value="Genomic_DNA"/>
</dbReference>
<reference evidence="3 4" key="1">
    <citation type="submission" date="2024-06" db="EMBL/GenBank/DDBJ databases">
        <title>Genomic Encyclopedia of Type Strains, Phase V (KMG-V): Genome sequencing to study the core and pangenomes of soil and plant-associated prokaryotes.</title>
        <authorList>
            <person name="Whitman W."/>
        </authorList>
    </citation>
    <scope>NUCLEOTIDE SEQUENCE [LARGE SCALE GENOMIC DNA]</scope>
    <source>
        <strain evidence="3 4">NE40</strain>
    </source>
</reference>
<dbReference type="RefSeq" id="WP_354016227.1">
    <property type="nucleotide sequence ID" value="NZ_JBEWTB010000001.1"/>
</dbReference>
<evidence type="ECO:0000256" key="2">
    <source>
        <dbReference type="SAM" id="MobiDB-lite"/>
    </source>
</evidence>
<feature type="compositionally biased region" description="Basic residues" evidence="2">
    <location>
        <begin position="271"/>
        <end position="280"/>
    </location>
</feature>
<dbReference type="SUPFAM" id="SSF56784">
    <property type="entry name" value="HAD-like"/>
    <property type="match status" value="1"/>
</dbReference>
<evidence type="ECO:0000313" key="4">
    <source>
        <dbReference type="Proteomes" id="UP001549366"/>
    </source>
</evidence>
<accession>A0ABV2SDD1</accession>
<dbReference type="InterPro" id="IPR022565">
    <property type="entry name" value="DUF2608"/>
</dbReference>